<dbReference type="STRING" id="857342.A0A2T3BB86"/>
<evidence type="ECO:0000256" key="11">
    <source>
        <dbReference type="SAM" id="MobiDB-lite"/>
    </source>
</evidence>
<evidence type="ECO:0000259" key="12">
    <source>
        <dbReference type="Pfam" id="PF00448"/>
    </source>
</evidence>
<comment type="subcellular location">
    <subcellularLocation>
        <location evidence="2">Cytoplasm</location>
    </subcellularLocation>
    <subcellularLocation>
        <location evidence="1">Nucleus</location>
    </subcellularLocation>
</comment>
<feature type="compositionally biased region" description="Polar residues" evidence="11">
    <location>
        <begin position="1"/>
        <end position="16"/>
    </location>
</feature>
<accession>A0A2T3BB86</accession>
<dbReference type="Pfam" id="PF00448">
    <property type="entry name" value="SRP54"/>
    <property type="match status" value="1"/>
</dbReference>
<dbReference type="InterPro" id="IPR000897">
    <property type="entry name" value="SRP54_GTPase_dom"/>
</dbReference>
<dbReference type="RefSeq" id="XP_024724149.1">
    <property type="nucleotide sequence ID" value="XM_024866318.1"/>
</dbReference>
<feature type="domain" description="SRP54-type proteins GTP-binding" evidence="12">
    <location>
        <begin position="52"/>
        <end position="126"/>
    </location>
</feature>
<dbReference type="GO" id="GO:0005525">
    <property type="term" value="F:GTP binding"/>
    <property type="evidence" value="ECO:0007669"/>
    <property type="project" value="UniProtKB-KW"/>
</dbReference>
<dbReference type="PANTHER" id="PTHR10285">
    <property type="entry name" value="URIDINE KINASE"/>
    <property type="match status" value="1"/>
</dbReference>
<dbReference type="InParanoid" id="A0A2T3BB86"/>
<dbReference type="GO" id="GO:0006614">
    <property type="term" value="P:SRP-dependent cotranslational protein targeting to membrane"/>
    <property type="evidence" value="ECO:0007669"/>
    <property type="project" value="InterPro"/>
</dbReference>
<evidence type="ECO:0000313" key="14">
    <source>
        <dbReference type="Proteomes" id="UP000241818"/>
    </source>
</evidence>
<evidence type="ECO:0000256" key="7">
    <source>
        <dbReference type="ARBA" id="ARBA00022840"/>
    </source>
</evidence>
<evidence type="ECO:0000256" key="5">
    <source>
        <dbReference type="ARBA" id="ARBA00022741"/>
    </source>
</evidence>
<feature type="region of interest" description="Disordered" evidence="11">
    <location>
        <begin position="1"/>
        <end position="22"/>
    </location>
</feature>
<dbReference type="GeneID" id="36574399"/>
<protein>
    <recommendedName>
        <fullName evidence="12">SRP54-type proteins GTP-binding domain-containing protein</fullName>
    </recommendedName>
</protein>
<dbReference type="Gene3D" id="3.40.50.300">
    <property type="entry name" value="P-loop containing nucleotide triphosphate hydrolases"/>
    <property type="match status" value="1"/>
</dbReference>
<evidence type="ECO:0000256" key="2">
    <source>
        <dbReference type="ARBA" id="ARBA00004496"/>
    </source>
</evidence>
<keyword evidence="7" id="KW-0067">ATP-binding</keyword>
<keyword evidence="14" id="KW-1185">Reference proteome</keyword>
<dbReference type="OrthoDB" id="347435at2759"/>
<gene>
    <name evidence="13" type="ORF">M430DRAFT_33215</name>
</gene>
<keyword evidence="6" id="KW-0418">Kinase</keyword>
<dbReference type="SUPFAM" id="SSF52540">
    <property type="entry name" value="P-loop containing nucleoside triphosphate hydrolases"/>
    <property type="match status" value="1"/>
</dbReference>
<sequence>MTAPLTSPSSADTSPQHPAPKIIDDKSPHCIPFILSQLSSHQAAHPEKPFFIGLNGVQGAGKTTLVSALASTLREKEGLETLVCSIDDLYLTHADQVALAAAHAENPLVQHRGEPGTHDMQLARDLFSALQQGKETKIPAYDKSAHNGQGDRVPSSQWKTVNGLDQPKIRVVIFEGWCVGFRSISPEEIKRKQAAPSTTLHKHRLQDLLFVNEKLKDYDVMTDAFDAFIHIDAEETGYVYEWRLEQEAALRREKGSGMTDEKIREFVDGYYPAYELFTEGVRAGVLKAKGEGKQLRLVVKRDRRVKDVITI</sequence>
<dbReference type="AlphaFoldDB" id="A0A2T3BB86"/>
<dbReference type="EMBL" id="KZ679007">
    <property type="protein sequence ID" value="PSS25550.1"/>
    <property type="molecule type" value="Genomic_DNA"/>
</dbReference>
<dbReference type="Proteomes" id="UP000241818">
    <property type="component" value="Unassembled WGS sequence"/>
</dbReference>
<dbReference type="GO" id="GO:0005524">
    <property type="term" value="F:ATP binding"/>
    <property type="evidence" value="ECO:0007669"/>
    <property type="project" value="UniProtKB-KW"/>
</dbReference>
<keyword evidence="3" id="KW-0963">Cytoplasm</keyword>
<dbReference type="GO" id="GO:0005737">
    <property type="term" value="C:cytoplasm"/>
    <property type="evidence" value="ECO:0007669"/>
    <property type="project" value="UniProtKB-SubCell"/>
</dbReference>
<dbReference type="InterPro" id="IPR027417">
    <property type="entry name" value="P-loop_NTPase"/>
</dbReference>
<feature type="region of interest" description="Disordered" evidence="11">
    <location>
        <begin position="138"/>
        <end position="159"/>
    </location>
</feature>
<organism evidence="13 14">
    <name type="scientific">Amorphotheca resinae ATCC 22711</name>
    <dbReference type="NCBI Taxonomy" id="857342"/>
    <lineage>
        <taxon>Eukaryota</taxon>
        <taxon>Fungi</taxon>
        <taxon>Dikarya</taxon>
        <taxon>Ascomycota</taxon>
        <taxon>Pezizomycotina</taxon>
        <taxon>Leotiomycetes</taxon>
        <taxon>Helotiales</taxon>
        <taxon>Amorphothecaceae</taxon>
        <taxon>Amorphotheca</taxon>
    </lineage>
</organism>
<reference evidence="13 14" key="1">
    <citation type="journal article" date="2018" name="New Phytol.">
        <title>Comparative genomics and transcriptomics depict ericoid mycorrhizal fungi as versatile saprotrophs and plant mutualists.</title>
        <authorList>
            <person name="Martino E."/>
            <person name="Morin E."/>
            <person name="Grelet G.A."/>
            <person name="Kuo A."/>
            <person name="Kohler A."/>
            <person name="Daghino S."/>
            <person name="Barry K.W."/>
            <person name="Cichocki N."/>
            <person name="Clum A."/>
            <person name="Dockter R.B."/>
            <person name="Hainaut M."/>
            <person name="Kuo R.C."/>
            <person name="LaButti K."/>
            <person name="Lindahl B.D."/>
            <person name="Lindquist E.A."/>
            <person name="Lipzen A."/>
            <person name="Khouja H.R."/>
            <person name="Magnuson J."/>
            <person name="Murat C."/>
            <person name="Ohm R.A."/>
            <person name="Singer S.W."/>
            <person name="Spatafora J.W."/>
            <person name="Wang M."/>
            <person name="Veneault-Fourrey C."/>
            <person name="Henrissat B."/>
            <person name="Grigoriev I.V."/>
            <person name="Martin F.M."/>
            <person name="Perotto S."/>
        </authorList>
    </citation>
    <scope>NUCLEOTIDE SEQUENCE [LARGE SCALE GENOMIC DNA]</scope>
    <source>
        <strain evidence="13 14">ATCC 22711</strain>
    </source>
</reference>
<dbReference type="FunCoup" id="A0A2T3BB86">
    <property type="interactions" value="319"/>
</dbReference>
<evidence type="ECO:0000256" key="4">
    <source>
        <dbReference type="ARBA" id="ARBA00022679"/>
    </source>
</evidence>
<comment type="similarity">
    <text evidence="10">Belongs to the GLYK kinase family.</text>
</comment>
<evidence type="ECO:0000256" key="8">
    <source>
        <dbReference type="ARBA" id="ARBA00023134"/>
    </source>
</evidence>
<evidence type="ECO:0000256" key="3">
    <source>
        <dbReference type="ARBA" id="ARBA00022490"/>
    </source>
</evidence>
<dbReference type="GO" id="GO:0005634">
    <property type="term" value="C:nucleus"/>
    <property type="evidence" value="ECO:0007669"/>
    <property type="project" value="UniProtKB-SubCell"/>
</dbReference>
<keyword evidence="8" id="KW-0342">GTP-binding</keyword>
<proteinExistence type="inferred from homology"/>
<dbReference type="GO" id="GO:0016301">
    <property type="term" value="F:kinase activity"/>
    <property type="evidence" value="ECO:0007669"/>
    <property type="project" value="UniProtKB-KW"/>
</dbReference>
<evidence type="ECO:0000256" key="6">
    <source>
        <dbReference type="ARBA" id="ARBA00022777"/>
    </source>
</evidence>
<keyword evidence="4" id="KW-0808">Transferase</keyword>
<keyword evidence="9" id="KW-0539">Nucleus</keyword>
<evidence type="ECO:0000313" key="13">
    <source>
        <dbReference type="EMBL" id="PSS25550.1"/>
    </source>
</evidence>
<name>A0A2T3BB86_AMORE</name>
<evidence type="ECO:0000256" key="1">
    <source>
        <dbReference type="ARBA" id="ARBA00004123"/>
    </source>
</evidence>
<dbReference type="FunFam" id="3.40.50.300:FF:001691">
    <property type="entry name" value="Probable ATP-dependent kinase TDA10"/>
    <property type="match status" value="1"/>
</dbReference>
<evidence type="ECO:0000256" key="10">
    <source>
        <dbReference type="ARBA" id="ARBA00061312"/>
    </source>
</evidence>
<evidence type="ECO:0000256" key="9">
    <source>
        <dbReference type="ARBA" id="ARBA00023242"/>
    </source>
</evidence>
<keyword evidence="5" id="KW-0547">Nucleotide-binding</keyword>